<evidence type="ECO:0000313" key="3">
    <source>
        <dbReference type="Proteomes" id="UP000286482"/>
    </source>
</evidence>
<dbReference type="RefSeq" id="WP_120353299.1">
    <property type="nucleotide sequence ID" value="NZ_RAQO01000002.1"/>
</dbReference>
<reference evidence="2 3" key="1">
    <citation type="submission" date="2018-09" db="EMBL/GenBank/DDBJ databases">
        <authorList>
            <person name="Wang Z."/>
        </authorList>
    </citation>
    <scope>NUCLEOTIDE SEQUENCE [LARGE SCALE GENOMIC DNA]</scope>
    <source>
        <strain evidence="2 3">ALS 81</strain>
    </source>
</reference>
<gene>
    <name evidence="2" type="ORF">DBZ36_02270</name>
</gene>
<comment type="caution">
    <text evidence="2">The sequence shown here is derived from an EMBL/GenBank/DDBJ whole genome shotgun (WGS) entry which is preliminary data.</text>
</comment>
<dbReference type="OrthoDB" id="2656488at2"/>
<proteinExistence type="predicted"/>
<dbReference type="InterPro" id="IPR025579">
    <property type="entry name" value="DUF4357"/>
</dbReference>
<dbReference type="EMBL" id="RAQO01000002">
    <property type="protein sequence ID" value="RKF21496.1"/>
    <property type="molecule type" value="Genomic_DNA"/>
</dbReference>
<evidence type="ECO:0000313" key="2">
    <source>
        <dbReference type="EMBL" id="RKF21496.1"/>
    </source>
</evidence>
<dbReference type="Proteomes" id="UP000286482">
    <property type="component" value="Unassembled WGS sequence"/>
</dbReference>
<sequence length="163" mass="17995">MDDPLDLNKVSFIIDNDGNKSAAIIPIDLYQQLIALKSLISNQPEPEPSADFSFKVKHVKAWGFPQGKKSKPGFTIVKGSTIALGNADSLRPSILQLRNKLVEEHVLVKLDDERLQFMRDYAFASPSAAACLVASNARSGLDAWQDHWGRSLKQRGYGQKKGS</sequence>
<feature type="domain" description="DUF4357" evidence="1">
    <location>
        <begin position="98"/>
        <end position="152"/>
    </location>
</feature>
<dbReference type="Pfam" id="PF14267">
    <property type="entry name" value="DUF4357"/>
    <property type="match status" value="1"/>
</dbReference>
<organism evidence="2 3">
    <name type="scientific">Alginatibacterium sediminis</name>
    <dbReference type="NCBI Taxonomy" id="2164068"/>
    <lineage>
        <taxon>Bacteria</taxon>
        <taxon>Pseudomonadati</taxon>
        <taxon>Pseudomonadota</taxon>
        <taxon>Gammaproteobacteria</taxon>
        <taxon>Alteromonadales</taxon>
        <taxon>Alteromonadaceae</taxon>
        <taxon>Alginatibacterium</taxon>
    </lineage>
</organism>
<dbReference type="AlphaFoldDB" id="A0A420ELL1"/>
<name>A0A420ELL1_9ALTE</name>
<protein>
    <submittedName>
        <fullName evidence="2">DUF4357 domain-containing protein</fullName>
    </submittedName>
</protein>
<accession>A0A420ELL1</accession>
<evidence type="ECO:0000259" key="1">
    <source>
        <dbReference type="Pfam" id="PF14267"/>
    </source>
</evidence>
<keyword evidence="3" id="KW-1185">Reference proteome</keyword>